<evidence type="ECO:0000256" key="6">
    <source>
        <dbReference type="ARBA" id="ARBA00022989"/>
    </source>
</evidence>
<keyword evidence="3 9" id="KW-0812">Transmembrane</keyword>
<dbReference type="Pfam" id="PF00005">
    <property type="entry name" value="ABC_tran"/>
    <property type="match status" value="1"/>
</dbReference>
<protein>
    <recommendedName>
        <fullName evidence="10">ABC transporter domain-containing protein</fullName>
    </recommendedName>
</protein>
<feature type="transmembrane region" description="Helical" evidence="9">
    <location>
        <begin position="755"/>
        <end position="776"/>
    </location>
</feature>
<evidence type="ECO:0000256" key="5">
    <source>
        <dbReference type="ARBA" id="ARBA00022840"/>
    </source>
</evidence>
<keyword evidence="12" id="KW-1185">Reference proteome</keyword>
<dbReference type="VEuPathDB" id="FungiDB:DD237_004614"/>
<comment type="subcellular location">
    <subcellularLocation>
        <location evidence="1">Membrane</location>
        <topology evidence="1">Multi-pass membrane protein</topology>
    </subcellularLocation>
</comment>
<sequence length="1043" mass="115216">MTSVPSTEETVEETTTFTTETLEVVPARSIDKLEDITMETTETTETSEMLSEEPSTEDMAKTEGTATETSEVEYEEPSTKDMAKTEGIATETLEVEHEEPSTQDMAKTEETTTLTIVTEMTSVPFTEEVEETTTFTTETLEVVPARSIDKLEDITMETTETTETSEMLSEEPSTEDMAKTEETTSPYISEMEEVITKAPEETESLEVVSDLPFIQEMEVETEEVTMQTTVTTDVTSVLPIKASEEITTETSEMEGSSPLMTSGIMTSLMESSAELTPDTPLMSRMLFTVDPQASIVSDAPKIGFTKKAMKKVKEILKKEKDVLAVTTHSSHETRSVRAAAAWGEEVGSYNAESAHIRDFNQALLLRREQLLRVAFDNITCADQVSESSKELTNVVKSITGYADSGTLTAVVGAGRAGKSAFLSALAGEKDPTMGSIFYNGNEVSAVVRRRATGFCWFGDEHVVWHGTTTVREALCLSAYLRQGDDVPETRKLETIESCLELLGLTDLAGQYISSCSTVETRLVAIGVELAFAPSILLLDEPTSGLDADSAQRIIRVLEQVARTGRTVVCSIADSSPTTELRAFDRLVLLSRGGETIYHGETRRMVQYLEALPGVKGLSSSKSITAWALESVGVRSTISLAARTNTKKKKHRRAGSMLSTSDIVNCEKETRFVQLFQRSEVKRKLLTQMQRAGYLHPDSKEQHVPALITAYRSGNLRVQASSWHTQMKWLVRRVILSYSRSLSSICSVIMTLATTMQWQLLGVVGVLMATSMWFFWVRIATRSTEYDTFDGVNYGASLIAWSTLVLGASFVLGAIARSGHGNAWRENACWRREQAWQAYPAVAYHFCSSVVELVFVLGITLVAAMLTFTLFGFWSITKSRNFALYWVTLAIFAVGQVYLAQWLVRLVPSESIAAVAGTGVNLLPLLSFVWSWRSSAVSRLMSLLVSLTPQHYALQVLQALVFDAAADSCVYDGGGIQAESELPCRDLRLIPSDERYFNKNFSYAEIKYGIERGSVALRLFKLGVFLAMFRFLAIVALKKRQTPS</sequence>
<dbReference type="Gene3D" id="3.40.50.300">
    <property type="entry name" value="P-loop containing nucleotide triphosphate hydrolases"/>
    <property type="match status" value="1"/>
</dbReference>
<evidence type="ECO:0000259" key="10">
    <source>
        <dbReference type="PROSITE" id="PS50893"/>
    </source>
</evidence>
<dbReference type="Proteomes" id="UP000282087">
    <property type="component" value="Unassembled WGS sequence"/>
</dbReference>
<feature type="transmembrane region" description="Helical" evidence="9">
    <location>
        <begin position="911"/>
        <end position="931"/>
    </location>
</feature>
<proteinExistence type="predicted"/>
<dbReference type="STRING" id="542832.A0A3M6VPL6"/>
<keyword evidence="2" id="KW-0813">Transport</keyword>
<keyword evidence="5" id="KW-0067">ATP-binding</keyword>
<dbReference type="InterPro" id="IPR050352">
    <property type="entry name" value="ABCG_transporters"/>
</dbReference>
<dbReference type="PROSITE" id="PS50893">
    <property type="entry name" value="ABC_TRANSPORTER_2"/>
    <property type="match status" value="1"/>
</dbReference>
<evidence type="ECO:0000256" key="2">
    <source>
        <dbReference type="ARBA" id="ARBA00022448"/>
    </source>
</evidence>
<feature type="transmembrane region" description="Helical" evidence="9">
    <location>
        <begin position="852"/>
        <end position="875"/>
    </location>
</feature>
<dbReference type="GO" id="GO:0005524">
    <property type="term" value="F:ATP binding"/>
    <property type="evidence" value="ECO:0007669"/>
    <property type="project" value="UniProtKB-KW"/>
</dbReference>
<keyword evidence="4" id="KW-0547">Nucleotide-binding</keyword>
<feature type="domain" description="ABC transporter" evidence="10">
    <location>
        <begin position="373"/>
        <end position="617"/>
    </location>
</feature>
<dbReference type="InterPro" id="IPR027417">
    <property type="entry name" value="P-loop_NTPase"/>
</dbReference>
<dbReference type="InterPro" id="IPR003593">
    <property type="entry name" value="AAA+_ATPase"/>
</dbReference>
<dbReference type="SUPFAM" id="SSF52540">
    <property type="entry name" value="P-loop containing nucleoside triphosphate hydrolases"/>
    <property type="match status" value="1"/>
</dbReference>
<comment type="caution">
    <text evidence="11">The sequence shown here is derived from an EMBL/GenBank/DDBJ whole genome shotgun (WGS) entry which is preliminary data.</text>
</comment>
<feature type="transmembrane region" description="Helical" evidence="9">
    <location>
        <begin position="797"/>
        <end position="815"/>
    </location>
</feature>
<dbReference type="AlphaFoldDB" id="A0A3M6VPL6"/>
<dbReference type="PANTHER" id="PTHR48041">
    <property type="entry name" value="ABC TRANSPORTER G FAMILY MEMBER 28"/>
    <property type="match status" value="1"/>
</dbReference>
<dbReference type="InterPro" id="IPR003439">
    <property type="entry name" value="ABC_transporter-like_ATP-bd"/>
</dbReference>
<evidence type="ECO:0000256" key="9">
    <source>
        <dbReference type="SAM" id="Phobius"/>
    </source>
</evidence>
<dbReference type="EMBL" id="QLLG01000089">
    <property type="protein sequence ID" value="RMX68242.1"/>
    <property type="molecule type" value="Genomic_DNA"/>
</dbReference>
<dbReference type="GO" id="GO:0042626">
    <property type="term" value="F:ATPase-coupled transmembrane transporter activity"/>
    <property type="evidence" value="ECO:0007669"/>
    <property type="project" value="TreeGrafter"/>
</dbReference>
<feature type="region of interest" description="Disordered" evidence="8">
    <location>
        <begin position="159"/>
        <end position="182"/>
    </location>
</feature>
<evidence type="ECO:0000313" key="12">
    <source>
        <dbReference type="Proteomes" id="UP000282087"/>
    </source>
</evidence>
<feature type="transmembrane region" description="Helical" evidence="9">
    <location>
        <begin position="1018"/>
        <end position="1036"/>
    </location>
</feature>
<name>A0A3M6VPL6_9STRA</name>
<dbReference type="GO" id="GO:0016020">
    <property type="term" value="C:membrane"/>
    <property type="evidence" value="ECO:0007669"/>
    <property type="project" value="UniProtKB-SubCell"/>
</dbReference>
<accession>A0A3M6VPL6</accession>
<feature type="transmembrane region" description="Helical" evidence="9">
    <location>
        <begin position="882"/>
        <end position="899"/>
    </location>
</feature>
<dbReference type="PANTHER" id="PTHR48041:SF91">
    <property type="entry name" value="ABC TRANSPORTER G FAMILY MEMBER 28"/>
    <property type="match status" value="1"/>
</dbReference>
<feature type="compositionally biased region" description="Low complexity" evidence="8">
    <location>
        <begin position="38"/>
        <end position="49"/>
    </location>
</feature>
<evidence type="ECO:0000256" key="4">
    <source>
        <dbReference type="ARBA" id="ARBA00022741"/>
    </source>
</evidence>
<organism evidence="11 12">
    <name type="scientific">Peronospora effusa</name>
    <dbReference type="NCBI Taxonomy" id="542832"/>
    <lineage>
        <taxon>Eukaryota</taxon>
        <taxon>Sar</taxon>
        <taxon>Stramenopiles</taxon>
        <taxon>Oomycota</taxon>
        <taxon>Peronosporomycetes</taxon>
        <taxon>Peronosporales</taxon>
        <taxon>Peronosporaceae</taxon>
        <taxon>Peronospora</taxon>
    </lineage>
</organism>
<reference evidence="11 12" key="1">
    <citation type="submission" date="2018-06" db="EMBL/GenBank/DDBJ databases">
        <title>Comparative genomics of downy mildews reveals potential adaptations to biotrophy.</title>
        <authorList>
            <person name="Fletcher K."/>
            <person name="Klosterman S.J."/>
            <person name="Derevnina L."/>
            <person name="Martin F."/>
            <person name="Koike S."/>
            <person name="Reyes Chin-Wo S."/>
            <person name="Mou B."/>
            <person name="Michelmore R."/>
        </authorList>
    </citation>
    <scope>NUCLEOTIDE SEQUENCE [LARGE SCALE GENOMIC DNA]</scope>
    <source>
        <strain evidence="11 12">R14</strain>
    </source>
</reference>
<keyword evidence="6 9" id="KW-1133">Transmembrane helix</keyword>
<evidence type="ECO:0000256" key="1">
    <source>
        <dbReference type="ARBA" id="ARBA00004141"/>
    </source>
</evidence>
<keyword evidence="7 9" id="KW-0472">Membrane</keyword>
<evidence type="ECO:0000313" key="11">
    <source>
        <dbReference type="EMBL" id="RMX68242.1"/>
    </source>
</evidence>
<dbReference type="GO" id="GO:0016887">
    <property type="term" value="F:ATP hydrolysis activity"/>
    <property type="evidence" value="ECO:0007669"/>
    <property type="project" value="InterPro"/>
</dbReference>
<gene>
    <name evidence="11" type="ORF">DD238_006836</name>
</gene>
<evidence type="ECO:0000256" key="7">
    <source>
        <dbReference type="ARBA" id="ARBA00023136"/>
    </source>
</evidence>
<dbReference type="SMART" id="SM00382">
    <property type="entry name" value="AAA"/>
    <property type="match status" value="1"/>
</dbReference>
<feature type="region of interest" description="Disordered" evidence="8">
    <location>
        <begin position="29"/>
        <end position="82"/>
    </location>
</feature>
<evidence type="ECO:0000256" key="8">
    <source>
        <dbReference type="SAM" id="MobiDB-lite"/>
    </source>
</evidence>
<evidence type="ECO:0000256" key="3">
    <source>
        <dbReference type="ARBA" id="ARBA00022692"/>
    </source>
</evidence>